<sequence length="407" mass="46126">MKDKMKNIVNFLLLCILGVGFWSCGEDGLRTPLENNQDAPGPVTNVQVENLAGKAKLSYTVPSQQDLLYVKAVYKLPHGKPMEVKSSYYNNWLMVEGFANEGEYDVELYAVNRSEKVSEVTKVKIHPQESPIWDIYRSMEVAPAFSGVNVRADNPERSEVAIQIMQKDEYGEWVTHPNSLYTATDDIAYIMRDASLDTVDQPFAFTVRDRWLNYTDTLYANIKPLYETAIPKSGYVGMNLPGDAPHNPSTSMAGMWDNNIWDWPSVYQTKNAHPGIHVITFDIGRLAKLSRIVIWDYPEYFSSGGFGRTYYYLGNLKEFEVWGSDNPPADGSFDNWHLMGKYNATKPSGLPFGQQNNEDYQTANAGLSWDFDVTAPKVRYLRIRSIKNWGGTTYMGIGEVQVYGDPR</sequence>
<comment type="caution">
    <text evidence="4">The sequence shown here is derived from an EMBL/GenBank/DDBJ whole genome shotgun (WGS) entry which is preliminary data.</text>
</comment>
<organism evidence="4 5">
    <name type="scientific">Sphingobacterium gobiense</name>
    <dbReference type="NCBI Taxonomy" id="1382456"/>
    <lineage>
        <taxon>Bacteria</taxon>
        <taxon>Pseudomonadati</taxon>
        <taxon>Bacteroidota</taxon>
        <taxon>Sphingobacteriia</taxon>
        <taxon>Sphingobacteriales</taxon>
        <taxon>Sphingobacteriaceae</taxon>
        <taxon>Sphingobacterium</taxon>
    </lineage>
</organism>
<dbReference type="InterPro" id="IPR008979">
    <property type="entry name" value="Galactose-bd-like_sf"/>
</dbReference>
<dbReference type="Pfam" id="PF17166">
    <property type="entry name" value="DUF5126"/>
    <property type="match status" value="1"/>
</dbReference>
<dbReference type="Pfam" id="PF16323">
    <property type="entry name" value="DUF4959"/>
    <property type="match status" value="1"/>
</dbReference>
<protein>
    <submittedName>
        <fullName evidence="4">Galactose-binding protein</fullName>
    </submittedName>
</protein>
<accession>A0A2S9JTE6</accession>
<dbReference type="InterPro" id="IPR033431">
    <property type="entry name" value="DUF5126"/>
</dbReference>
<feature type="domain" description="DUF5000" evidence="2">
    <location>
        <begin position="256"/>
        <end position="404"/>
    </location>
</feature>
<dbReference type="SUPFAM" id="SSF49785">
    <property type="entry name" value="Galactose-binding domain-like"/>
    <property type="match status" value="1"/>
</dbReference>
<dbReference type="InterPro" id="IPR032527">
    <property type="entry name" value="DUF4959"/>
</dbReference>
<gene>
    <name evidence="4" type="ORF">C5749_04565</name>
</gene>
<dbReference type="Pfam" id="PF16391">
    <property type="entry name" value="DUF5000"/>
    <property type="match status" value="1"/>
</dbReference>
<evidence type="ECO:0000313" key="4">
    <source>
        <dbReference type="EMBL" id="PRD56520.1"/>
    </source>
</evidence>
<dbReference type="InterPro" id="IPR036116">
    <property type="entry name" value="FN3_sf"/>
</dbReference>
<feature type="domain" description="DUF5126" evidence="3">
    <location>
        <begin position="129"/>
        <end position="233"/>
    </location>
</feature>
<reference evidence="4 5" key="1">
    <citation type="submission" date="2018-02" db="EMBL/GenBank/DDBJ databases">
        <title>The draft genome of Sphingobacterium gobiense H7.</title>
        <authorList>
            <person name="Li L."/>
            <person name="Liu L."/>
            <person name="Zhang X."/>
            <person name="Wang T."/>
            <person name="Liang L."/>
        </authorList>
    </citation>
    <scope>NUCLEOTIDE SEQUENCE [LARGE SCALE GENOMIC DNA]</scope>
    <source>
        <strain evidence="4 5">ACCC 05757</strain>
    </source>
</reference>
<dbReference type="Proteomes" id="UP000238642">
    <property type="component" value="Unassembled WGS sequence"/>
</dbReference>
<dbReference type="EMBL" id="PVBS01000001">
    <property type="protein sequence ID" value="PRD56520.1"/>
    <property type="molecule type" value="Genomic_DNA"/>
</dbReference>
<dbReference type="SUPFAM" id="SSF49265">
    <property type="entry name" value="Fibronectin type III"/>
    <property type="match status" value="1"/>
</dbReference>
<feature type="domain" description="DUF4959" evidence="1">
    <location>
        <begin position="23"/>
        <end position="127"/>
    </location>
</feature>
<evidence type="ECO:0000259" key="2">
    <source>
        <dbReference type="Pfam" id="PF16391"/>
    </source>
</evidence>
<dbReference type="OrthoDB" id="1312186at2"/>
<name>A0A2S9JTE6_9SPHI</name>
<evidence type="ECO:0000313" key="5">
    <source>
        <dbReference type="Proteomes" id="UP000238642"/>
    </source>
</evidence>
<evidence type="ECO:0000259" key="3">
    <source>
        <dbReference type="Pfam" id="PF17166"/>
    </source>
</evidence>
<evidence type="ECO:0000259" key="1">
    <source>
        <dbReference type="Pfam" id="PF16323"/>
    </source>
</evidence>
<proteinExistence type="predicted"/>
<dbReference type="Gene3D" id="2.60.120.260">
    <property type="entry name" value="Galactose-binding domain-like"/>
    <property type="match status" value="1"/>
</dbReference>
<dbReference type="AlphaFoldDB" id="A0A2S9JTE6"/>
<dbReference type="InterPro" id="IPR032164">
    <property type="entry name" value="DUF5000"/>
</dbReference>
<keyword evidence="5" id="KW-1185">Reference proteome</keyword>